<dbReference type="Proteomes" id="UP000029228">
    <property type="component" value="Unassembled WGS sequence"/>
</dbReference>
<comment type="caution">
    <text evidence="2">The sequence shown here is derived from an EMBL/GenBank/DDBJ whole genome shotgun (WGS) entry which is preliminary data.</text>
</comment>
<keyword evidence="1" id="KW-0812">Transmembrane</keyword>
<dbReference type="PANTHER" id="PTHR35867">
    <property type="entry name" value="PROTEIN RSEC"/>
    <property type="match status" value="1"/>
</dbReference>
<dbReference type="PIRSF" id="PIRSF004923">
    <property type="entry name" value="RseC"/>
    <property type="match status" value="1"/>
</dbReference>
<evidence type="ECO:0000313" key="3">
    <source>
        <dbReference type="Proteomes" id="UP000029228"/>
    </source>
</evidence>
<accession>A0A090RYS7</accession>
<keyword evidence="1" id="KW-0472">Membrane</keyword>
<dbReference type="PANTHER" id="PTHR35867:SF1">
    <property type="entry name" value="PROTEIN RSEC"/>
    <property type="match status" value="1"/>
</dbReference>
<proteinExistence type="predicted"/>
<keyword evidence="1" id="KW-1133">Transmembrane helix</keyword>
<evidence type="ECO:0000313" key="2">
    <source>
        <dbReference type="EMBL" id="GAL19404.1"/>
    </source>
</evidence>
<gene>
    <name evidence="2" type="ORF">JCM19235_760</name>
</gene>
<feature type="transmembrane region" description="Helical" evidence="1">
    <location>
        <begin position="110"/>
        <end position="130"/>
    </location>
</feature>
<dbReference type="InterPro" id="IPR007359">
    <property type="entry name" value="SigmaE_reg_RseC_MucC"/>
</dbReference>
<organism evidence="2 3">
    <name type="scientific">Vibrio maritimus</name>
    <dbReference type="NCBI Taxonomy" id="990268"/>
    <lineage>
        <taxon>Bacteria</taxon>
        <taxon>Pseudomonadati</taxon>
        <taxon>Pseudomonadota</taxon>
        <taxon>Gammaproteobacteria</taxon>
        <taxon>Vibrionales</taxon>
        <taxon>Vibrionaceae</taxon>
        <taxon>Vibrio</taxon>
    </lineage>
</organism>
<sequence>MMTALATVTSVKSRGHRYQVELSCDQQTSCSSCQSKNSCGTGIVTKAVGNKQLNWHLLTSKTVNPGDIVEIAFPEKSLLQSAALIYLLPLLFLFLGAMAGQLWLAPLLGGSELVVIGFSAISAYFGFRLAKNGCLQWKRHRTNRLNWCGCSGSPLPK</sequence>
<dbReference type="AlphaFoldDB" id="A0A090RYS7"/>
<protein>
    <submittedName>
        <fullName evidence="2">Sigma factor RpoE regulatory protein RseC</fullName>
    </submittedName>
</protein>
<reference evidence="2 3" key="1">
    <citation type="submission" date="2014-09" db="EMBL/GenBank/DDBJ databases">
        <title>Vibrio maritimus JCM 19235. (C45) whole genome shotgun sequence.</title>
        <authorList>
            <person name="Sawabe T."/>
            <person name="Meirelles P."/>
            <person name="Nakanishi M."/>
            <person name="Sayaka M."/>
            <person name="Hattori M."/>
            <person name="Ohkuma M."/>
        </authorList>
    </citation>
    <scope>NUCLEOTIDE SEQUENCE [LARGE SCALE GENOMIC DNA]</scope>
    <source>
        <strain evidence="3">JCM19235</strain>
    </source>
</reference>
<keyword evidence="3" id="KW-1185">Reference proteome</keyword>
<name>A0A090RYS7_9VIBR</name>
<dbReference type="STRING" id="990268.JCM19235_760"/>
<evidence type="ECO:0000256" key="1">
    <source>
        <dbReference type="SAM" id="Phobius"/>
    </source>
</evidence>
<dbReference type="EMBL" id="BBMR01000004">
    <property type="protein sequence ID" value="GAL19404.1"/>
    <property type="molecule type" value="Genomic_DNA"/>
</dbReference>
<feature type="transmembrane region" description="Helical" evidence="1">
    <location>
        <begin position="83"/>
        <end position="104"/>
    </location>
</feature>
<dbReference type="Pfam" id="PF04246">
    <property type="entry name" value="RseC_MucC"/>
    <property type="match status" value="1"/>
</dbReference>
<dbReference type="InterPro" id="IPR026268">
    <property type="entry name" value="RseC"/>
</dbReference>